<evidence type="ECO:0000313" key="3">
    <source>
        <dbReference type="Proteomes" id="UP000265520"/>
    </source>
</evidence>
<sequence>VLIFFKSSAPYIDVDMRDVEEALSLERSFLMELEVCLKWIMSLLKHLKSIPKYRSICSLPMSTSSLFRSDSDSDSTLASEVDVSLQV</sequence>
<reference evidence="2 3" key="1">
    <citation type="journal article" date="2018" name="Front. Plant Sci.">
        <title>Red Clover (Trifolium pratense) and Zigzag Clover (T. medium) - A Picture of Genomic Similarities and Differences.</title>
        <authorList>
            <person name="Dluhosova J."/>
            <person name="Istvanek J."/>
            <person name="Nedelnik J."/>
            <person name="Repkova J."/>
        </authorList>
    </citation>
    <scope>NUCLEOTIDE SEQUENCE [LARGE SCALE GENOMIC DNA]</scope>
    <source>
        <strain evidence="3">cv. 10/8</strain>
        <tissue evidence="2">Leaf</tissue>
    </source>
</reference>
<dbReference type="AlphaFoldDB" id="A0A392M2J1"/>
<name>A0A392M2J1_9FABA</name>
<protein>
    <submittedName>
        <fullName evidence="2">Uncharacterized protein</fullName>
    </submittedName>
</protein>
<gene>
    <name evidence="2" type="ORF">A2U01_0002309</name>
</gene>
<feature type="region of interest" description="Disordered" evidence="1">
    <location>
        <begin position="66"/>
        <end position="87"/>
    </location>
</feature>
<accession>A0A392M2J1</accession>
<dbReference type="Proteomes" id="UP000265520">
    <property type="component" value="Unassembled WGS sequence"/>
</dbReference>
<feature type="non-terminal residue" evidence="2">
    <location>
        <position position="1"/>
    </location>
</feature>
<proteinExistence type="predicted"/>
<keyword evidence="3" id="KW-1185">Reference proteome</keyword>
<organism evidence="2 3">
    <name type="scientific">Trifolium medium</name>
    <dbReference type="NCBI Taxonomy" id="97028"/>
    <lineage>
        <taxon>Eukaryota</taxon>
        <taxon>Viridiplantae</taxon>
        <taxon>Streptophyta</taxon>
        <taxon>Embryophyta</taxon>
        <taxon>Tracheophyta</taxon>
        <taxon>Spermatophyta</taxon>
        <taxon>Magnoliopsida</taxon>
        <taxon>eudicotyledons</taxon>
        <taxon>Gunneridae</taxon>
        <taxon>Pentapetalae</taxon>
        <taxon>rosids</taxon>
        <taxon>fabids</taxon>
        <taxon>Fabales</taxon>
        <taxon>Fabaceae</taxon>
        <taxon>Papilionoideae</taxon>
        <taxon>50 kb inversion clade</taxon>
        <taxon>NPAAA clade</taxon>
        <taxon>Hologalegina</taxon>
        <taxon>IRL clade</taxon>
        <taxon>Trifolieae</taxon>
        <taxon>Trifolium</taxon>
    </lineage>
</organism>
<comment type="caution">
    <text evidence="2">The sequence shown here is derived from an EMBL/GenBank/DDBJ whole genome shotgun (WGS) entry which is preliminary data.</text>
</comment>
<evidence type="ECO:0000313" key="2">
    <source>
        <dbReference type="EMBL" id="MCH81520.1"/>
    </source>
</evidence>
<evidence type="ECO:0000256" key="1">
    <source>
        <dbReference type="SAM" id="MobiDB-lite"/>
    </source>
</evidence>
<dbReference type="EMBL" id="LXQA010002400">
    <property type="protein sequence ID" value="MCH81520.1"/>
    <property type="molecule type" value="Genomic_DNA"/>
</dbReference>